<protein>
    <submittedName>
        <fullName evidence="2">Uncharacterized protein</fullName>
    </submittedName>
</protein>
<accession>A0ABR1E306</accession>
<evidence type="ECO:0000256" key="1">
    <source>
        <dbReference type="SAM" id="SignalP"/>
    </source>
</evidence>
<feature type="chain" id="PRO_5045397642" evidence="1">
    <location>
        <begin position="21"/>
        <end position="269"/>
    </location>
</feature>
<reference evidence="2 3" key="1">
    <citation type="submission" date="2023-08" db="EMBL/GenBank/DDBJ databases">
        <title>A Necator americanus chromosomal reference genome.</title>
        <authorList>
            <person name="Ilik V."/>
            <person name="Petrzelkova K.J."/>
            <person name="Pardy F."/>
            <person name="Fuh T."/>
            <person name="Niatou-Singa F.S."/>
            <person name="Gouil Q."/>
            <person name="Baker L."/>
            <person name="Ritchie M.E."/>
            <person name="Jex A.R."/>
            <person name="Gazzola D."/>
            <person name="Li H."/>
            <person name="Toshio Fujiwara R."/>
            <person name="Zhan B."/>
            <person name="Aroian R.V."/>
            <person name="Pafco B."/>
            <person name="Schwarz E.M."/>
        </authorList>
    </citation>
    <scope>NUCLEOTIDE SEQUENCE [LARGE SCALE GENOMIC DNA]</scope>
    <source>
        <strain evidence="2 3">Aroian</strain>
        <tissue evidence="2">Whole animal</tissue>
    </source>
</reference>
<dbReference type="EMBL" id="JAVFWL010000005">
    <property type="protein sequence ID" value="KAK6757085.1"/>
    <property type="molecule type" value="Genomic_DNA"/>
</dbReference>
<feature type="signal peptide" evidence="1">
    <location>
        <begin position="1"/>
        <end position="20"/>
    </location>
</feature>
<name>A0ABR1E306_NECAM</name>
<proteinExistence type="predicted"/>
<evidence type="ECO:0000313" key="2">
    <source>
        <dbReference type="EMBL" id="KAK6757085.1"/>
    </source>
</evidence>
<evidence type="ECO:0000313" key="3">
    <source>
        <dbReference type="Proteomes" id="UP001303046"/>
    </source>
</evidence>
<dbReference type="Proteomes" id="UP001303046">
    <property type="component" value="Unassembled WGS sequence"/>
</dbReference>
<organism evidence="2 3">
    <name type="scientific">Necator americanus</name>
    <name type="common">Human hookworm</name>
    <dbReference type="NCBI Taxonomy" id="51031"/>
    <lineage>
        <taxon>Eukaryota</taxon>
        <taxon>Metazoa</taxon>
        <taxon>Ecdysozoa</taxon>
        <taxon>Nematoda</taxon>
        <taxon>Chromadorea</taxon>
        <taxon>Rhabditida</taxon>
        <taxon>Rhabditina</taxon>
        <taxon>Rhabditomorpha</taxon>
        <taxon>Strongyloidea</taxon>
        <taxon>Ancylostomatidae</taxon>
        <taxon>Bunostominae</taxon>
        <taxon>Necator</taxon>
    </lineage>
</organism>
<gene>
    <name evidence="2" type="primary">Necator_chrV.g19902</name>
    <name evidence="2" type="ORF">RB195_015110</name>
</gene>
<comment type="caution">
    <text evidence="2">The sequence shown here is derived from an EMBL/GenBank/DDBJ whole genome shotgun (WGS) entry which is preliminary data.</text>
</comment>
<sequence>MEWWILILSSLLFKPEWGSANITQVTDVVTAAPAKRNRHATIIYAKVFSKDPFATCSRPMCSLKERITMDDELEKWEDFRLSLRVANSKDACKRLRSAASRYNTIPLLFAESHKWEEIYNSSDNHNTYTSGTENEKQELLRDIAREFQSVNRHRISKVRKSCEDHNAIRNVIYHGTILRDYGPSSINPTFISHHSFMRSLSIENKEVEMKILTVNSSTSTLKTDNFHEQEISYVSVFRNALLYISPSLNYSHDDLGKFSEATLDLQSIS</sequence>
<keyword evidence="1" id="KW-0732">Signal</keyword>
<keyword evidence="3" id="KW-1185">Reference proteome</keyword>